<feature type="transmembrane region" description="Helical" evidence="1">
    <location>
        <begin position="169"/>
        <end position="192"/>
    </location>
</feature>
<dbReference type="EMBL" id="KZ819202">
    <property type="protein sequence ID" value="PWY97724.1"/>
    <property type="molecule type" value="Genomic_DNA"/>
</dbReference>
<sequence length="421" mass="47165">SYTKPIQASDLVFPNPIQSNADLALFAQRLLRPHIGRGVRALFIFTVVESFVTLLICAFLIFKRRQSGKFWLFTKRTTTFGTFIVPNTVTVLVCGVAAYLVAGIIFTAVIIGYGYDETKPFMEWLWVVPGHWVILDLAAFYSVYGFILSCSPKSPLCNSPLWTSLKRRWLFFPLPTSPWLMNGLVLIVGPAFMTTWITLMSYAGTTWYSHSKPLVLSFMSKLDDITPGQMSDAVDPALMGDARVVWASVLEVTRYVQLGLTTADVLMVMNWLALLAYGMANQANLVLHAYDMYPHDVPHPTVWSKFVFIMTKGRPGNTSEAAFGSFESTAGEIYQRTWKMTIFCLCQASMMLGSLPLFMGAIKILLIWGWKALYVEADITYCMNVSFVYVAIISICTCTYLVAYSTVITLDPLFKAVLGIH</sequence>
<feature type="transmembrane region" description="Helical" evidence="1">
    <location>
        <begin position="83"/>
        <end position="112"/>
    </location>
</feature>
<keyword evidence="1" id="KW-0472">Membrane</keyword>
<feature type="transmembrane region" description="Helical" evidence="1">
    <location>
        <begin position="388"/>
        <end position="410"/>
    </location>
</feature>
<dbReference type="AlphaFoldDB" id="A0A317XHH4"/>
<feature type="transmembrane region" description="Helical" evidence="1">
    <location>
        <begin position="41"/>
        <end position="62"/>
    </location>
</feature>
<dbReference type="InParanoid" id="A0A317XHH4"/>
<gene>
    <name evidence="2" type="ORF">BCV70DRAFT_142068</name>
</gene>
<feature type="non-terminal residue" evidence="2">
    <location>
        <position position="421"/>
    </location>
</feature>
<feature type="transmembrane region" description="Helical" evidence="1">
    <location>
        <begin position="342"/>
        <end position="368"/>
    </location>
</feature>
<protein>
    <submittedName>
        <fullName evidence="2">Uncharacterized protein</fullName>
    </submittedName>
</protein>
<keyword evidence="1" id="KW-0812">Transmembrane</keyword>
<proteinExistence type="predicted"/>
<keyword evidence="3" id="KW-1185">Reference proteome</keyword>
<evidence type="ECO:0000313" key="2">
    <source>
        <dbReference type="EMBL" id="PWY97724.1"/>
    </source>
</evidence>
<name>A0A317XHH4_9BASI</name>
<dbReference type="Proteomes" id="UP000246740">
    <property type="component" value="Unassembled WGS sequence"/>
</dbReference>
<keyword evidence="1" id="KW-1133">Transmembrane helix</keyword>
<organism evidence="2 3">
    <name type="scientific">Testicularia cyperi</name>
    <dbReference type="NCBI Taxonomy" id="1882483"/>
    <lineage>
        <taxon>Eukaryota</taxon>
        <taxon>Fungi</taxon>
        <taxon>Dikarya</taxon>
        <taxon>Basidiomycota</taxon>
        <taxon>Ustilaginomycotina</taxon>
        <taxon>Ustilaginomycetes</taxon>
        <taxon>Ustilaginales</taxon>
        <taxon>Anthracoideaceae</taxon>
        <taxon>Testicularia</taxon>
    </lineage>
</organism>
<evidence type="ECO:0000313" key="3">
    <source>
        <dbReference type="Proteomes" id="UP000246740"/>
    </source>
</evidence>
<dbReference type="OrthoDB" id="2555114at2759"/>
<reference evidence="2 3" key="1">
    <citation type="journal article" date="2018" name="Mol. Biol. Evol.">
        <title>Broad Genomic Sampling Reveals a Smut Pathogenic Ancestry of the Fungal Clade Ustilaginomycotina.</title>
        <authorList>
            <person name="Kijpornyongpan T."/>
            <person name="Mondo S.J."/>
            <person name="Barry K."/>
            <person name="Sandor L."/>
            <person name="Lee J."/>
            <person name="Lipzen A."/>
            <person name="Pangilinan J."/>
            <person name="LaButti K."/>
            <person name="Hainaut M."/>
            <person name="Henrissat B."/>
            <person name="Grigoriev I.V."/>
            <person name="Spatafora J.W."/>
            <person name="Aime M.C."/>
        </authorList>
    </citation>
    <scope>NUCLEOTIDE SEQUENCE [LARGE SCALE GENOMIC DNA]</scope>
    <source>
        <strain evidence="2 3">MCA 3645</strain>
    </source>
</reference>
<accession>A0A317XHH4</accession>
<feature type="transmembrane region" description="Helical" evidence="1">
    <location>
        <begin position="255"/>
        <end position="277"/>
    </location>
</feature>
<feature type="non-terminal residue" evidence="2">
    <location>
        <position position="1"/>
    </location>
</feature>
<evidence type="ECO:0000256" key="1">
    <source>
        <dbReference type="SAM" id="Phobius"/>
    </source>
</evidence>
<feature type="transmembrane region" description="Helical" evidence="1">
    <location>
        <begin position="124"/>
        <end position="148"/>
    </location>
</feature>